<dbReference type="Proteomes" id="UP000006860">
    <property type="component" value="Chromosome"/>
</dbReference>
<feature type="transmembrane region" description="Helical" evidence="9">
    <location>
        <begin position="92"/>
        <end position="113"/>
    </location>
</feature>
<dbReference type="Gene3D" id="1.10.3720.10">
    <property type="entry name" value="MetI-like"/>
    <property type="match status" value="1"/>
</dbReference>
<dbReference type="GO" id="GO:0005886">
    <property type="term" value="C:plasma membrane"/>
    <property type="evidence" value="ECO:0007669"/>
    <property type="project" value="UniProtKB-SubCell"/>
</dbReference>
<feature type="domain" description="ABC transmembrane type-1" evidence="10">
    <location>
        <begin position="88"/>
        <end position="334"/>
    </location>
</feature>
<dbReference type="KEGG" id="pbs:Plabr_2422"/>
<evidence type="ECO:0000256" key="1">
    <source>
        <dbReference type="ARBA" id="ARBA00004651"/>
    </source>
</evidence>
<dbReference type="InterPro" id="IPR000515">
    <property type="entry name" value="MetI-like"/>
</dbReference>
<dbReference type="OrthoDB" id="9807065at2"/>
<dbReference type="AlphaFoldDB" id="F0SNU7"/>
<comment type="subcellular location">
    <subcellularLocation>
        <location evidence="1 9">Cell membrane</location>
        <topology evidence="1 9">Multi-pass membrane protein</topology>
    </subcellularLocation>
</comment>
<feature type="transmembrane region" description="Helical" evidence="9">
    <location>
        <begin position="180"/>
        <end position="200"/>
    </location>
</feature>
<evidence type="ECO:0000256" key="5">
    <source>
        <dbReference type="ARBA" id="ARBA00022475"/>
    </source>
</evidence>
<evidence type="ECO:0000313" key="11">
    <source>
        <dbReference type="EMBL" id="ADY60023.1"/>
    </source>
</evidence>
<dbReference type="PANTHER" id="PTHR43470">
    <property type="entry name" value="PHOSPHATE TRANSPORT SYSTEM PERMEASE PROTEIN PSTA-RELATED"/>
    <property type="match status" value="1"/>
</dbReference>
<dbReference type="InterPro" id="IPR035906">
    <property type="entry name" value="MetI-like_sf"/>
</dbReference>
<keyword evidence="8 9" id="KW-0472">Membrane</keyword>
<feature type="transmembrane region" description="Helical" evidence="9">
    <location>
        <begin position="315"/>
        <end position="337"/>
    </location>
</feature>
<dbReference type="HOGENOM" id="CLU_033621_2_1_0"/>
<dbReference type="RefSeq" id="WP_013628747.1">
    <property type="nucleotide sequence ID" value="NC_015174.1"/>
</dbReference>
<dbReference type="GO" id="GO:0005315">
    <property type="term" value="F:phosphate transmembrane transporter activity"/>
    <property type="evidence" value="ECO:0007669"/>
    <property type="project" value="InterPro"/>
</dbReference>
<dbReference type="PANTHER" id="PTHR43470:SF5">
    <property type="entry name" value="PHOSPHATE TRANSPORT SYSTEM PERMEASE PROTEIN PSTA"/>
    <property type="match status" value="1"/>
</dbReference>
<dbReference type="CDD" id="cd06261">
    <property type="entry name" value="TM_PBP2"/>
    <property type="match status" value="1"/>
</dbReference>
<evidence type="ECO:0000256" key="6">
    <source>
        <dbReference type="ARBA" id="ARBA00022692"/>
    </source>
</evidence>
<evidence type="ECO:0000256" key="2">
    <source>
        <dbReference type="ARBA" id="ARBA00007069"/>
    </source>
</evidence>
<dbReference type="STRING" id="756272.Plabr_2422"/>
<evidence type="ECO:0000256" key="8">
    <source>
        <dbReference type="ARBA" id="ARBA00023136"/>
    </source>
</evidence>
<evidence type="ECO:0000256" key="3">
    <source>
        <dbReference type="ARBA" id="ARBA00016864"/>
    </source>
</evidence>
<evidence type="ECO:0000313" key="12">
    <source>
        <dbReference type="Proteomes" id="UP000006860"/>
    </source>
</evidence>
<keyword evidence="4" id="KW-0813">Transport</keyword>
<gene>
    <name evidence="11" type="ordered locus">Plabr_2422</name>
</gene>
<dbReference type="InterPro" id="IPR005672">
    <property type="entry name" value="Phosphate_PstA"/>
</dbReference>
<dbReference type="NCBIfam" id="TIGR00974">
    <property type="entry name" value="3a0107s02c"/>
    <property type="match status" value="1"/>
</dbReference>
<evidence type="ECO:0000256" key="4">
    <source>
        <dbReference type="ARBA" id="ARBA00022448"/>
    </source>
</evidence>
<keyword evidence="12" id="KW-1185">Reference proteome</keyword>
<keyword evidence="6 9" id="KW-0812">Transmembrane</keyword>
<protein>
    <recommendedName>
        <fullName evidence="3 9">Phosphate transport system permease protein PstA</fullName>
    </recommendedName>
</protein>
<dbReference type="PROSITE" id="PS50928">
    <property type="entry name" value="ABC_TM1"/>
    <property type="match status" value="1"/>
</dbReference>
<reference evidence="12" key="1">
    <citation type="submission" date="2011-02" db="EMBL/GenBank/DDBJ databases">
        <title>The complete genome of Planctomyces brasiliensis DSM 5305.</title>
        <authorList>
            <person name="Lucas S."/>
            <person name="Copeland A."/>
            <person name="Lapidus A."/>
            <person name="Bruce D."/>
            <person name="Goodwin L."/>
            <person name="Pitluck S."/>
            <person name="Kyrpides N."/>
            <person name="Mavromatis K."/>
            <person name="Pagani I."/>
            <person name="Ivanova N."/>
            <person name="Ovchinnikova G."/>
            <person name="Lu M."/>
            <person name="Detter J.C."/>
            <person name="Han C."/>
            <person name="Land M."/>
            <person name="Hauser L."/>
            <person name="Markowitz V."/>
            <person name="Cheng J.-F."/>
            <person name="Hugenholtz P."/>
            <person name="Woyke T."/>
            <person name="Wu D."/>
            <person name="Tindall B."/>
            <person name="Pomrenke H.G."/>
            <person name="Brambilla E."/>
            <person name="Klenk H.-P."/>
            <person name="Eisen J.A."/>
        </authorList>
    </citation>
    <scope>NUCLEOTIDE SEQUENCE [LARGE SCALE GENOMIC DNA]</scope>
    <source>
        <strain evidence="12">ATCC 49424 / DSM 5305 / JCM 21570 / NBRC 103401 / IFAM 1448</strain>
    </source>
</reference>
<feature type="transmembrane region" description="Helical" evidence="9">
    <location>
        <begin position="152"/>
        <end position="173"/>
    </location>
</feature>
<dbReference type="SUPFAM" id="SSF161098">
    <property type="entry name" value="MetI-like"/>
    <property type="match status" value="1"/>
</dbReference>
<feature type="transmembrane region" description="Helical" evidence="9">
    <location>
        <begin position="20"/>
        <end position="43"/>
    </location>
</feature>
<evidence type="ECO:0000256" key="7">
    <source>
        <dbReference type="ARBA" id="ARBA00022989"/>
    </source>
</evidence>
<keyword evidence="5 9" id="KW-1003">Cell membrane</keyword>
<sequence>MSDNATYHQKLRRRHMASRIFAGICLLSTWFGLFVLVVLLTGLTLKATGIWDPTGPDTQLETRNWLTMTFLTEHMSRKPEQSGMIAGIWGSLWLMVMTGFFSIPIGVGAAVYLEEYSKPNRFTRFIRLNIANLAGVPSIVFGILGLTVFSRMFGLFADGAVRGLPLGIGVLYIPLPFGKTLLSGSLTLSLLILPIVIIASQEALRSVPQSIRHAALALGATKWQTIWHQVLPASLPGIMTGVILALSRAIGETAPLIVIGAATYIRFNPGGMERVTDYFTTPQTLLSVPSSQFTAMPLQIYEWVSHQPNPEFKNVAAAAIVVLLAILLLMNGLAVYIRHHFSKRLDW</sequence>
<accession>F0SNU7</accession>
<dbReference type="eggNOG" id="COG0581">
    <property type="taxonomic scope" value="Bacteria"/>
</dbReference>
<name>F0SNU7_RUBBR</name>
<comment type="similarity">
    <text evidence="2 9">Belongs to the binding-protein-dependent transport system permease family. CysTW subfamily.</text>
</comment>
<organism evidence="11 12">
    <name type="scientific">Rubinisphaera brasiliensis (strain ATCC 49424 / DSM 5305 / JCM 21570 / IAM 15109 / NBRC 103401 / IFAM 1448)</name>
    <name type="common">Planctomyces brasiliensis</name>
    <dbReference type="NCBI Taxonomy" id="756272"/>
    <lineage>
        <taxon>Bacteria</taxon>
        <taxon>Pseudomonadati</taxon>
        <taxon>Planctomycetota</taxon>
        <taxon>Planctomycetia</taxon>
        <taxon>Planctomycetales</taxon>
        <taxon>Planctomycetaceae</taxon>
        <taxon>Rubinisphaera</taxon>
    </lineage>
</organism>
<dbReference type="GO" id="GO:0035435">
    <property type="term" value="P:phosphate ion transmembrane transport"/>
    <property type="evidence" value="ECO:0007669"/>
    <property type="project" value="InterPro"/>
</dbReference>
<dbReference type="EMBL" id="CP002546">
    <property type="protein sequence ID" value="ADY60023.1"/>
    <property type="molecule type" value="Genomic_DNA"/>
</dbReference>
<evidence type="ECO:0000256" key="9">
    <source>
        <dbReference type="RuleBase" id="RU363043"/>
    </source>
</evidence>
<evidence type="ECO:0000259" key="10">
    <source>
        <dbReference type="PROSITE" id="PS50928"/>
    </source>
</evidence>
<proteinExistence type="inferred from homology"/>
<dbReference type="Pfam" id="PF00528">
    <property type="entry name" value="BPD_transp_1"/>
    <property type="match status" value="1"/>
</dbReference>
<feature type="transmembrane region" description="Helical" evidence="9">
    <location>
        <begin position="125"/>
        <end position="146"/>
    </location>
</feature>
<keyword evidence="7 9" id="KW-1133">Transmembrane helix</keyword>